<accession>A0A9N9JTU6</accession>
<feature type="non-terminal residue" evidence="2">
    <location>
        <position position="1"/>
    </location>
</feature>
<feature type="compositionally biased region" description="Polar residues" evidence="1">
    <location>
        <begin position="39"/>
        <end position="49"/>
    </location>
</feature>
<reference evidence="2" key="1">
    <citation type="submission" date="2021-06" db="EMBL/GenBank/DDBJ databases">
        <authorList>
            <person name="Kallberg Y."/>
            <person name="Tangrot J."/>
            <person name="Rosling A."/>
        </authorList>
    </citation>
    <scope>NUCLEOTIDE SEQUENCE</scope>
    <source>
        <strain evidence="2">MA453B</strain>
    </source>
</reference>
<feature type="compositionally biased region" description="Basic and acidic residues" evidence="1">
    <location>
        <begin position="29"/>
        <end position="38"/>
    </location>
</feature>
<feature type="non-terminal residue" evidence="2">
    <location>
        <position position="67"/>
    </location>
</feature>
<evidence type="ECO:0000313" key="3">
    <source>
        <dbReference type="Proteomes" id="UP000789405"/>
    </source>
</evidence>
<evidence type="ECO:0000313" key="2">
    <source>
        <dbReference type="EMBL" id="CAG8793738.1"/>
    </source>
</evidence>
<evidence type="ECO:0000256" key="1">
    <source>
        <dbReference type="SAM" id="MobiDB-lite"/>
    </source>
</evidence>
<comment type="caution">
    <text evidence="2">The sequence shown here is derived from an EMBL/GenBank/DDBJ whole genome shotgun (WGS) entry which is preliminary data.</text>
</comment>
<dbReference type="Proteomes" id="UP000789405">
    <property type="component" value="Unassembled WGS sequence"/>
</dbReference>
<dbReference type="EMBL" id="CAJVPY010029092">
    <property type="protein sequence ID" value="CAG8793738.1"/>
    <property type="molecule type" value="Genomic_DNA"/>
</dbReference>
<keyword evidence="3" id="KW-1185">Reference proteome</keyword>
<name>A0A9N9JTU6_9GLOM</name>
<proteinExistence type="predicted"/>
<organism evidence="2 3">
    <name type="scientific">Dentiscutata erythropus</name>
    <dbReference type="NCBI Taxonomy" id="1348616"/>
    <lineage>
        <taxon>Eukaryota</taxon>
        <taxon>Fungi</taxon>
        <taxon>Fungi incertae sedis</taxon>
        <taxon>Mucoromycota</taxon>
        <taxon>Glomeromycotina</taxon>
        <taxon>Glomeromycetes</taxon>
        <taxon>Diversisporales</taxon>
        <taxon>Gigasporaceae</taxon>
        <taxon>Dentiscutata</taxon>
    </lineage>
</organism>
<feature type="region of interest" description="Disordered" evidence="1">
    <location>
        <begin position="29"/>
        <end position="67"/>
    </location>
</feature>
<gene>
    <name evidence="2" type="ORF">DERYTH_LOCUS21940</name>
</gene>
<dbReference type="AlphaFoldDB" id="A0A9N9JTU6"/>
<protein>
    <submittedName>
        <fullName evidence="2">8412_t:CDS:1</fullName>
    </submittedName>
</protein>
<feature type="compositionally biased region" description="Basic and acidic residues" evidence="1">
    <location>
        <begin position="50"/>
        <end position="67"/>
    </location>
</feature>
<sequence>KPTPNKNKARCFYCENPCHYIADCYKKKSDDQKNRENRNYYQDQNSQSSHYRERDNRSYRNDRSRSR</sequence>